<comment type="similarity">
    <text evidence="1 5">Belongs to the spermidine/spermine synthase family.</text>
</comment>
<feature type="binding site" evidence="5">
    <location>
        <position position="36"/>
    </location>
    <ligand>
        <name>S-methyl-5'-thioadenosine</name>
        <dbReference type="ChEBI" id="CHEBI:17509"/>
    </ligand>
</feature>
<proteinExistence type="inferred from homology"/>
<evidence type="ECO:0000313" key="9">
    <source>
        <dbReference type="Proteomes" id="UP000257323"/>
    </source>
</evidence>
<organism evidence="8 9">
    <name type="scientific">Candidatus Saccharicenans subterraneus</name>
    <dbReference type="NCBI Taxonomy" id="2508984"/>
    <lineage>
        <taxon>Bacteria</taxon>
        <taxon>Candidatus Aminicenantota</taxon>
        <taxon>Candidatus Aminicenantia</taxon>
        <taxon>Candidatus Aminicenantales</taxon>
        <taxon>Candidatus Saccharicenantaceae</taxon>
        <taxon>Candidatus Saccharicenans</taxon>
    </lineage>
</organism>
<comment type="caution">
    <text evidence="8">The sequence shown here is derived from an EMBL/GenBank/DDBJ whole genome shotgun (WGS) entry which is preliminary data.</text>
</comment>
<dbReference type="Gene3D" id="2.30.140.10">
    <property type="entry name" value="Spermidine synthase, tetramerisation domain"/>
    <property type="match status" value="1"/>
</dbReference>
<evidence type="ECO:0000256" key="2">
    <source>
        <dbReference type="ARBA" id="ARBA00022679"/>
    </source>
</evidence>
<dbReference type="InterPro" id="IPR001045">
    <property type="entry name" value="Spermi_synthase"/>
</dbReference>
<dbReference type="AlphaFoldDB" id="A0A3E2BPK3"/>
<feature type="domain" description="PABS" evidence="7">
    <location>
        <begin position="7"/>
        <end position="242"/>
    </location>
</feature>
<dbReference type="InterPro" id="IPR029063">
    <property type="entry name" value="SAM-dependent_MTases_sf"/>
</dbReference>
<accession>A0A3E2BPK3</accession>
<comment type="pathway">
    <text evidence="5">Amine and polyamine biosynthesis; spermidine biosynthesis; spermidine from putrescine: step 1/1.</text>
</comment>
<evidence type="ECO:0000256" key="5">
    <source>
        <dbReference type="HAMAP-Rule" id="MF_00198"/>
    </source>
</evidence>
<evidence type="ECO:0000313" key="8">
    <source>
        <dbReference type="EMBL" id="RFT16566.1"/>
    </source>
</evidence>
<comment type="catalytic activity">
    <reaction evidence="5">
        <text>S-adenosyl 3-(methylsulfanyl)propylamine + putrescine = S-methyl-5'-thioadenosine + spermidine + H(+)</text>
        <dbReference type="Rhea" id="RHEA:12721"/>
        <dbReference type="ChEBI" id="CHEBI:15378"/>
        <dbReference type="ChEBI" id="CHEBI:17509"/>
        <dbReference type="ChEBI" id="CHEBI:57443"/>
        <dbReference type="ChEBI" id="CHEBI:57834"/>
        <dbReference type="ChEBI" id="CHEBI:326268"/>
        <dbReference type="EC" id="2.5.1.16"/>
    </reaction>
</comment>
<dbReference type="EMBL" id="QUAH01000003">
    <property type="protein sequence ID" value="RFT16566.1"/>
    <property type="molecule type" value="Genomic_DNA"/>
</dbReference>
<dbReference type="CDD" id="cd02440">
    <property type="entry name" value="AdoMet_MTases"/>
    <property type="match status" value="1"/>
</dbReference>
<dbReference type="EC" id="2.5.1.16" evidence="5"/>
<feature type="binding site" evidence="5">
    <location>
        <position position="110"/>
    </location>
    <ligand>
        <name>S-methyl-5'-thioadenosine</name>
        <dbReference type="ChEBI" id="CHEBI:17509"/>
    </ligand>
</feature>
<dbReference type="FunFam" id="3.40.50.150:FF:000088">
    <property type="entry name" value="Polyamine aminopropyltransferase"/>
    <property type="match status" value="1"/>
</dbReference>
<dbReference type="Pfam" id="PF01564">
    <property type="entry name" value="Spermine_synth"/>
    <property type="match status" value="1"/>
</dbReference>
<feature type="binding site" evidence="5">
    <location>
        <position position="91"/>
    </location>
    <ligand>
        <name>spermidine</name>
        <dbReference type="ChEBI" id="CHEBI:57834"/>
    </ligand>
</feature>
<reference evidence="8 9" key="1">
    <citation type="submission" date="2018-08" db="EMBL/GenBank/DDBJ databases">
        <title>Genome analysis of the thermophilic bacterium of the candidate phylum Aminicenantes from deep subsurface aquifer revealed its physiology and ecological role.</title>
        <authorList>
            <person name="Kadnikov V.V."/>
            <person name="Mardanov A.V."/>
            <person name="Beletsky A.V."/>
            <person name="Karnachuk O.V."/>
            <person name="Ravin N.V."/>
        </authorList>
    </citation>
    <scope>NUCLEOTIDE SEQUENCE [LARGE SCALE GENOMIC DNA]</scope>
    <source>
        <strain evidence="8">BY38</strain>
    </source>
</reference>
<keyword evidence="3 5" id="KW-0620">Polyamine biosynthesis</keyword>
<gene>
    <name evidence="5" type="primary">speE</name>
    <name evidence="8" type="ORF">OP8BY_1744</name>
</gene>
<dbReference type="GO" id="GO:0010487">
    <property type="term" value="F:thermospermine synthase activity"/>
    <property type="evidence" value="ECO:0007669"/>
    <property type="project" value="UniProtKB-EC"/>
</dbReference>
<feature type="binding site" evidence="5">
    <location>
        <position position="67"/>
    </location>
    <ligand>
        <name>spermidine</name>
        <dbReference type="ChEBI" id="CHEBI:57834"/>
    </ligand>
</feature>
<dbReference type="SUPFAM" id="SSF53335">
    <property type="entry name" value="S-adenosyl-L-methionine-dependent methyltransferases"/>
    <property type="match status" value="1"/>
</dbReference>
<dbReference type="Proteomes" id="UP000257323">
    <property type="component" value="Unassembled WGS sequence"/>
</dbReference>
<comment type="subunit">
    <text evidence="5">Homodimer or homotetramer.</text>
</comment>
<protein>
    <recommendedName>
        <fullName evidence="5">Polyamine aminopropyltransferase</fullName>
    </recommendedName>
    <alternativeName>
        <fullName evidence="5">Putrescine aminopropyltransferase</fullName>
        <shortName evidence="5">PAPT</shortName>
    </alternativeName>
    <alternativeName>
        <fullName evidence="5">Spermidine synthase</fullName>
        <shortName evidence="5">SPDS</shortName>
        <shortName evidence="5">SPDSY</shortName>
        <ecNumber evidence="5">2.5.1.16</ecNumber>
    </alternativeName>
</protein>
<dbReference type="InterPro" id="IPR037163">
    <property type="entry name" value="Spermidine_synt_N_sf"/>
</dbReference>
<dbReference type="InterPro" id="IPR030374">
    <property type="entry name" value="PABS"/>
</dbReference>
<sequence length="297" mass="34385">MERNDFSQWYIDQNGPDQLHCFGIKRVLVDYQSSVQRIQIIEIESLGKCLLIDGRIQSAEKDEFIYHEALVHPPLLLHPHPRKVLVLGVGEGATIRELLKYDHLKITGVDIDSEMIDFSRKYLQAWHQGALNHPHFQLVLQDGWDFMEQTEELFDIIILDLPEPYPDTPAYRLYTAEFYRMAAEKLTAEGILVTQGETTRPGQEDHHFFIKNNLSAVFRHTFSYQTYIPSFDSSWGFLMAVKNHLDPFLPAENIDRLIKERIKGQLRFYDGQTHLSMFYLPRHLRPDSQGSGGTGPG</sequence>
<keyword evidence="2 5" id="KW-0808">Transferase</keyword>
<dbReference type="InterPro" id="IPR035246">
    <property type="entry name" value="Spermidine_synt_N"/>
</dbReference>
<dbReference type="HAMAP" id="MF_00198">
    <property type="entry name" value="Spermidine_synth"/>
    <property type="match status" value="1"/>
</dbReference>
<dbReference type="GO" id="GO:0008295">
    <property type="term" value="P:spermidine biosynthetic process"/>
    <property type="evidence" value="ECO:0007669"/>
    <property type="project" value="UniProtKB-UniRule"/>
</dbReference>
<evidence type="ECO:0000256" key="3">
    <source>
        <dbReference type="ARBA" id="ARBA00023115"/>
    </source>
</evidence>
<evidence type="ECO:0000256" key="4">
    <source>
        <dbReference type="ARBA" id="ARBA00048874"/>
    </source>
</evidence>
<dbReference type="UniPathway" id="UPA00248">
    <property type="reaction ID" value="UER00314"/>
</dbReference>
<evidence type="ECO:0000259" key="7">
    <source>
        <dbReference type="PROSITE" id="PS51006"/>
    </source>
</evidence>
<name>A0A3E2BPK3_9BACT</name>
<dbReference type="Pfam" id="PF17284">
    <property type="entry name" value="Spermine_synt_N"/>
    <property type="match status" value="1"/>
</dbReference>
<evidence type="ECO:0000256" key="1">
    <source>
        <dbReference type="ARBA" id="ARBA00007867"/>
    </source>
</evidence>
<keyword evidence="5" id="KW-0745">Spermidine biosynthesis</keyword>
<evidence type="ECO:0000256" key="6">
    <source>
        <dbReference type="PROSITE-ProRule" id="PRU00354"/>
    </source>
</evidence>
<comment type="function">
    <text evidence="5">Catalyzes the irreversible transfer of a propylamine group from the amino donor S-adenosylmethioninamine (decarboxy-AdoMet) to putrescine (1,4-diaminobutane) to yield spermidine.</text>
</comment>
<dbReference type="PANTHER" id="PTHR43317:SF1">
    <property type="entry name" value="THERMOSPERMINE SYNTHASE ACAULIS5"/>
    <property type="match status" value="1"/>
</dbReference>
<feature type="binding site" evidence="5">
    <location>
        <begin position="142"/>
        <end position="143"/>
    </location>
    <ligand>
        <name>S-methyl-5'-thioadenosine</name>
        <dbReference type="ChEBI" id="CHEBI:17509"/>
    </ligand>
</feature>
<dbReference type="PROSITE" id="PS51006">
    <property type="entry name" value="PABS_2"/>
    <property type="match status" value="1"/>
</dbReference>
<comment type="caution">
    <text evidence="5">Lacks conserved residue(s) required for the propagation of feature annotation.</text>
</comment>
<comment type="catalytic activity">
    <reaction evidence="4">
        <text>S-adenosyl 3-(methylsulfanyl)propylamine + spermidine = thermospermine + S-methyl-5'-thioadenosine + H(+)</text>
        <dbReference type="Rhea" id="RHEA:30515"/>
        <dbReference type="ChEBI" id="CHEBI:15378"/>
        <dbReference type="ChEBI" id="CHEBI:17509"/>
        <dbReference type="ChEBI" id="CHEBI:57443"/>
        <dbReference type="ChEBI" id="CHEBI:57834"/>
        <dbReference type="ChEBI" id="CHEBI:59903"/>
        <dbReference type="EC" id="2.5.1.79"/>
    </reaction>
</comment>
<feature type="binding site" evidence="5">
    <location>
        <position position="169"/>
    </location>
    <ligand>
        <name>S-methyl-5'-thioadenosine</name>
        <dbReference type="ChEBI" id="CHEBI:17509"/>
    </ligand>
</feature>
<dbReference type="PANTHER" id="PTHR43317">
    <property type="entry name" value="THERMOSPERMINE SYNTHASE ACAULIS5"/>
    <property type="match status" value="1"/>
</dbReference>
<dbReference type="Gene3D" id="3.40.50.150">
    <property type="entry name" value="Vaccinia Virus protein VP39"/>
    <property type="match status" value="1"/>
</dbReference>
<dbReference type="GO" id="GO:0004766">
    <property type="term" value="F:spermidine synthase activity"/>
    <property type="evidence" value="ECO:0007669"/>
    <property type="project" value="UniProtKB-UniRule"/>
</dbReference>
<feature type="active site" description="Proton acceptor" evidence="5 6">
    <location>
        <position position="160"/>
    </location>
</feature>